<proteinExistence type="predicted"/>
<name>D8QPA0_SELML</name>
<keyword evidence="2" id="KW-1185">Reference proteome</keyword>
<dbReference type="KEGG" id="smo:SELMODRAFT_402004"/>
<evidence type="ECO:0000313" key="2">
    <source>
        <dbReference type="Proteomes" id="UP000001514"/>
    </source>
</evidence>
<evidence type="ECO:0000313" key="1">
    <source>
        <dbReference type="EMBL" id="EFJ37584.1"/>
    </source>
</evidence>
<dbReference type="HOGENOM" id="CLU_1790229_0_0_1"/>
<dbReference type="AlphaFoldDB" id="D8QPA0"/>
<gene>
    <name evidence="1" type="ORF">SELMODRAFT_402004</name>
</gene>
<accession>D8QPA0</accession>
<protein>
    <submittedName>
        <fullName evidence="1">Uncharacterized protein</fullName>
    </submittedName>
</protein>
<dbReference type="InParanoid" id="D8QPA0"/>
<dbReference type="EMBL" id="GL377565">
    <property type="protein sequence ID" value="EFJ37584.1"/>
    <property type="molecule type" value="Genomic_DNA"/>
</dbReference>
<reference evidence="1 2" key="1">
    <citation type="journal article" date="2011" name="Science">
        <title>The Selaginella genome identifies genetic changes associated with the evolution of vascular plants.</title>
        <authorList>
            <person name="Banks J.A."/>
            <person name="Nishiyama T."/>
            <person name="Hasebe M."/>
            <person name="Bowman J.L."/>
            <person name="Gribskov M."/>
            <person name="dePamphilis C."/>
            <person name="Albert V.A."/>
            <person name="Aono N."/>
            <person name="Aoyama T."/>
            <person name="Ambrose B.A."/>
            <person name="Ashton N.W."/>
            <person name="Axtell M.J."/>
            <person name="Barker E."/>
            <person name="Barker M.S."/>
            <person name="Bennetzen J.L."/>
            <person name="Bonawitz N.D."/>
            <person name="Chapple C."/>
            <person name="Cheng C."/>
            <person name="Correa L.G."/>
            <person name="Dacre M."/>
            <person name="DeBarry J."/>
            <person name="Dreyer I."/>
            <person name="Elias M."/>
            <person name="Engstrom E.M."/>
            <person name="Estelle M."/>
            <person name="Feng L."/>
            <person name="Finet C."/>
            <person name="Floyd S.K."/>
            <person name="Frommer W.B."/>
            <person name="Fujita T."/>
            <person name="Gramzow L."/>
            <person name="Gutensohn M."/>
            <person name="Harholt J."/>
            <person name="Hattori M."/>
            <person name="Heyl A."/>
            <person name="Hirai T."/>
            <person name="Hiwatashi Y."/>
            <person name="Ishikawa M."/>
            <person name="Iwata M."/>
            <person name="Karol K.G."/>
            <person name="Koehler B."/>
            <person name="Kolukisaoglu U."/>
            <person name="Kubo M."/>
            <person name="Kurata T."/>
            <person name="Lalonde S."/>
            <person name="Li K."/>
            <person name="Li Y."/>
            <person name="Litt A."/>
            <person name="Lyons E."/>
            <person name="Manning G."/>
            <person name="Maruyama T."/>
            <person name="Michael T.P."/>
            <person name="Mikami K."/>
            <person name="Miyazaki S."/>
            <person name="Morinaga S."/>
            <person name="Murata T."/>
            <person name="Mueller-Roeber B."/>
            <person name="Nelson D.R."/>
            <person name="Obara M."/>
            <person name="Oguri Y."/>
            <person name="Olmstead R.G."/>
            <person name="Onodera N."/>
            <person name="Petersen B.L."/>
            <person name="Pils B."/>
            <person name="Prigge M."/>
            <person name="Rensing S.A."/>
            <person name="Riano-Pachon D.M."/>
            <person name="Roberts A.W."/>
            <person name="Sato Y."/>
            <person name="Scheller H.V."/>
            <person name="Schulz B."/>
            <person name="Schulz C."/>
            <person name="Shakirov E.V."/>
            <person name="Shibagaki N."/>
            <person name="Shinohara N."/>
            <person name="Shippen D.E."/>
            <person name="Soerensen I."/>
            <person name="Sotooka R."/>
            <person name="Sugimoto N."/>
            <person name="Sugita M."/>
            <person name="Sumikawa N."/>
            <person name="Tanurdzic M."/>
            <person name="Theissen G."/>
            <person name="Ulvskov P."/>
            <person name="Wakazuki S."/>
            <person name="Weng J.K."/>
            <person name="Willats W.W."/>
            <person name="Wipf D."/>
            <person name="Wolf P.G."/>
            <person name="Yang L."/>
            <person name="Zimmer A.D."/>
            <person name="Zhu Q."/>
            <person name="Mitros T."/>
            <person name="Hellsten U."/>
            <person name="Loque D."/>
            <person name="Otillar R."/>
            <person name="Salamov A."/>
            <person name="Schmutz J."/>
            <person name="Shapiro H."/>
            <person name="Lindquist E."/>
            <person name="Lucas S."/>
            <person name="Rokhsar D."/>
            <person name="Grigoriev I.V."/>
        </authorList>
    </citation>
    <scope>NUCLEOTIDE SEQUENCE [LARGE SCALE GENOMIC DNA]</scope>
</reference>
<dbReference type="Gramene" id="EFJ37584">
    <property type="protein sequence ID" value="EFJ37584"/>
    <property type="gene ID" value="SELMODRAFT_402004"/>
</dbReference>
<dbReference type="Proteomes" id="UP000001514">
    <property type="component" value="Unassembled WGS sequence"/>
</dbReference>
<organism evidence="2">
    <name type="scientific">Selaginella moellendorffii</name>
    <name type="common">Spikemoss</name>
    <dbReference type="NCBI Taxonomy" id="88036"/>
    <lineage>
        <taxon>Eukaryota</taxon>
        <taxon>Viridiplantae</taxon>
        <taxon>Streptophyta</taxon>
        <taxon>Embryophyta</taxon>
        <taxon>Tracheophyta</taxon>
        <taxon>Lycopodiopsida</taxon>
        <taxon>Selaginellales</taxon>
        <taxon>Selaginellaceae</taxon>
        <taxon>Selaginella</taxon>
    </lineage>
</organism>
<sequence length="145" mass="16595">MAFATCTLRLCQVNERSLFTLRDEQEDEDKAKTAILSKLVDVILMRRTDQVLMSMLCQRELKQGLKKLLQMAMVGCGEDVDTEFKKDAQEVVKEAYKVMELTILELVVLQHAMAVDWKGISRKIVKFCSGSADLRLQQILQVQLK</sequence>